<dbReference type="EMBL" id="JBJUIK010000001">
    <property type="protein sequence ID" value="KAL3538408.1"/>
    <property type="molecule type" value="Genomic_DNA"/>
</dbReference>
<dbReference type="PANTHER" id="PTHR35123:SF3">
    <property type="entry name" value="TRANSMEMBRANE PROTEIN"/>
    <property type="match status" value="1"/>
</dbReference>
<evidence type="ECO:0000313" key="1">
    <source>
        <dbReference type="EMBL" id="KAL3538408.1"/>
    </source>
</evidence>
<dbReference type="PANTHER" id="PTHR35123">
    <property type="entry name" value="OS07G0633900 PROTEIN-RELATED"/>
    <property type="match status" value="1"/>
</dbReference>
<reference evidence="1 2" key="1">
    <citation type="submission" date="2024-11" db="EMBL/GenBank/DDBJ databases">
        <title>A near-complete genome assembly of Cinchona calisaya.</title>
        <authorList>
            <person name="Lian D.C."/>
            <person name="Zhao X.W."/>
            <person name="Wei L."/>
        </authorList>
    </citation>
    <scope>NUCLEOTIDE SEQUENCE [LARGE SCALE GENOMIC DNA]</scope>
    <source>
        <tissue evidence="1">Nenye</tissue>
    </source>
</reference>
<dbReference type="AlphaFoldDB" id="A0ABD3B503"/>
<dbReference type="Proteomes" id="UP001630127">
    <property type="component" value="Unassembled WGS sequence"/>
</dbReference>
<evidence type="ECO:0000313" key="2">
    <source>
        <dbReference type="Proteomes" id="UP001630127"/>
    </source>
</evidence>
<organism evidence="1 2">
    <name type="scientific">Cinchona calisaya</name>
    <dbReference type="NCBI Taxonomy" id="153742"/>
    <lineage>
        <taxon>Eukaryota</taxon>
        <taxon>Viridiplantae</taxon>
        <taxon>Streptophyta</taxon>
        <taxon>Embryophyta</taxon>
        <taxon>Tracheophyta</taxon>
        <taxon>Spermatophyta</taxon>
        <taxon>Magnoliopsida</taxon>
        <taxon>eudicotyledons</taxon>
        <taxon>Gunneridae</taxon>
        <taxon>Pentapetalae</taxon>
        <taxon>asterids</taxon>
        <taxon>lamiids</taxon>
        <taxon>Gentianales</taxon>
        <taxon>Rubiaceae</taxon>
        <taxon>Cinchonoideae</taxon>
        <taxon>Cinchoneae</taxon>
        <taxon>Cinchona</taxon>
    </lineage>
</organism>
<sequence>MAERCWRIHTRYERLTSSNNASMPRPRRCCSFSKKLNRRFKGLRLSRSRKLNWKPFTLVVLPRRIAAIYAAIVKRMKMDDLCPAIVFSCQWGLPVLSHSSTFQCRRSALHLDRSLAYS</sequence>
<keyword evidence="2" id="KW-1185">Reference proteome</keyword>
<gene>
    <name evidence="1" type="ORF">ACH5RR_001774</name>
</gene>
<accession>A0ABD3B503</accession>
<comment type="caution">
    <text evidence="1">The sequence shown here is derived from an EMBL/GenBank/DDBJ whole genome shotgun (WGS) entry which is preliminary data.</text>
</comment>
<name>A0ABD3B503_9GENT</name>
<proteinExistence type="predicted"/>
<protein>
    <submittedName>
        <fullName evidence="1">Uncharacterized protein</fullName>
    </submittedName>
</protein>